<comment type="caution">
    <text evidence="1">The sequence shown here is derived from an EMBL/GenBank/DDBJ whole genome shotgun (WGS) entry which is preliminary data.</text>
</comment>
<evidence type="ECO:0000313" key="2">
    <source>
        <dbReference type="Proteomes" id="UP000635565"/>
    </source>
</evidence>
<dbReference type="EMBL" id="BNJJ01000010">
    <property type="protein sequence ID" value="GHO85763.1"/>
    <property type="molecule type" value="Genomic_DNA"/>
</dbReference>
<evidence type="ECO:0000313" key="1">
    <source>
        <dbReference type="EMBL" id="GHO85763.1"/>
    </source>
</evidence>
<proteinExistence type="predicted"/>
<organism evidence="1 2">
    <name type="scientific">Dictyobacter formicarum</name>
    <dbReference type="NCBI Taxonomy" id="2778368"/>
    <lineage>
        <taxon>Bacteria</taxon>
        <taxon>Bacillati</taxon>
        <taxon>Chloroflexota</taxon>
        <taxon>Ktedonobacteria</taxon>
        <taxon>Ktedonobacterales</taxon>
        <taxon>Dictyobacteraceae</taxon>
        <taxon>Dictyobacter</taxon>
    </lineage>
</organism>
<protein>
    <recommendedName>
        <fullName evidence="3">SRPBCC family protein</fullName>
    </recommendedName>
</protein>
<sequence length="205" mass="23270">MTPDLVKAHDFELYYMQIYYFKSYNDYRIESTLFCSLKKRGDIMRPIEVKAAAILDAPSEDVYATIADYRQGHPQILPKGSLYNLQVEQGGYGDGTIIRFKARALGVVRSFYQRVSEPVPGTVLVEQDIDPIHNVVTTFTVTSMEQAQMSHVEILHTENASPGLQGFIERLINPLVMTPILRKELQLLESVARQRASLEKTSTKQ</sequence>
<dbReference type="Gene3D" id="3.30.530.20">
    <property type="match status" value="1"/>
</dbReference>
<dbReference type="InterPro" id="IPR023393">
    <property type="entry name" value="START-like_dom_sf"/>
</dbReference>
<name>A0ABQ3VJI7_9CHLR</name>
<gene>
    <name evidence="1" type="ORF">KSZ_37690</name>
</gene>
<reference evidence="1 2" key="1">
    <citation type="journal article" date="2021" name="Int. J. Syst. Evol. Microbiol.">
        <title>Reticulibacter mediterranei gen. nov., sp. nov., within the new family Reticulibacteraceae fam. nov., and Ktedonospora formicarum gen. nov., sp. nov., Ktedonobacter robiniae sp. nov., Dictyobacter formicarum sp. nov. and Dictyobacter arantiisoli sp. nov., belonging to the class Ktedonobacteria.</title>
        <authorList>
            <person name="Yabe S."/>
            <person name="Zheng Y."/>
            <person name="Wang C.M."/>
            <person name="Sakai Y."/>
            <person name="Abe K."/>
            <person name="Yokota A."/>
            <person name="Donadio S."/>
            <person name="Cavaletti L."/>
            <person name="Monciardini P."/>
        </authorList>
    </citation>
    <scope>NUCLEOTIDE SEQUENCE [LARGE SCALE GENOMIC DNA]</scope>
    <source>
        <strain evidence="1 2">SOSP1-9</strain>
    </source>
</reference>
<keyword evidence="2" id="KW-1185">Reference proteome</keyword>
<dbReference type="Proteomes" id="UP000635565">
    <property type="component" value="Unassembled WGS sequence"/>
</dbReference>
<accession>A0ABQ3VJI7</accession>
<evidence type="ECO:0008006" key="3">
    <source>
        <dbReference type="Google" id="ProtNLM"/>
    </source>
</evidence>
<dbReference type="SUPFAM" id="SSF55961">
    <property type="entry name" value="Bet v1-like"/>
    <property type="match status" value="1"/>
</dbReference>